<evidence type="ECO:0000256" key="1">
    <source>
        <dbReference type="SAM" id="SignalP"/>
    </source>
</evidence>
<dbReference type="Proteomes" id="UP001479436">
    <property type="component" value="Unassembled WGS sequence"/>
</dbReference>
<accession>A0ABR2WHE4</accession>
<reference evidence="2 3" key="1">
    <citation type="submission" date="2023-04" db="EMBL/GenBank/DDBJ databases">
        <title>Genome of Basidiobolus ranarum AG-B5.</title>
        <authorList>
            <person name="Stajich J.E."/>
            <person name="Carter-House D."/>
            <person name="Gryganskyi A."/>
        </authorList>
    </citation>
    <scope>NUCLEOTIDE SEQUENCE [LARGE SCALE GENOMIC DNA]</scope>
    <source>
        <strain evidence="2 3">AG-B5</strain>
    </source>
</reference>
<evidence type="ECO:0008006" key="4">
    <source>
        <dbReference type="Google" id="ProtNLM"/>
    </source>
</evidence>
<feature type="signal peptide" evidence="1">
    <location>
        <begin position="1"/>
        <end position="20"/>
    </location>
</feature>
<keyword evidence="1" id="KW-0732">Signal</keyword>
<comment type="caution">
    <text evidence="2">The sequence shown here is derived from an EMBL/GenBank/DDBJ whole genome shotgun (WGS) entry which is preliminary data.</text>
</comment>
<protein>
    <recommendedName>
        <fullName evidence="4">Metallo-beta-lactamase domain-containing protein</fullName>
    </recommendedName>
</protein>
<organism evidence="2 3">
    <name type="scientific">Basidiobolus ranarum</name>
    <dbReference type="NCBI Taxonomy" id="34480"/>
    <lineage>
        <taxon>Eukaryota</taxon>
        <taxon>Fungi</taxon>
        <taxon>Fungi incertae sedis</taxon>
        <taxon>Zoopagomycota</taxon>
        <taxon>Entomophthoromycotina</taxon>
        <taxon>Basidiobolomycetes</taxon>
        <taxon>Basidiobolales</taxon>
        <taxon>Basidiobolaceae</taxon>
        <taxon>Basidiobolus</taxon>
    </lineage>
</organism>
<keyword evidence="3" id="KW-1185">Reference proteome</keyword>
<sequence length="162" mass="18302">MRFLIPLLPILCLLGSYVEARGDDKLNIYHYSTPENALSSVATLIVAARGLISFIRKKANLPVTKIFSTHEHPDLFFGGTELLKVFRKADMLAAPGVVKRIKQVAQSKVDQWSLVDGKKEIPQSPRLPKPYRRTIIRLKGNYNEPIHRMQPLQGDVDDLTIL</sequence>
<dbReference type="EMBL" id="JASJQH010001726">
    <property type="protein sequence ID" value="KAK9760886.1"/>
    <property type="molecule type" value="Genomic_DNA"/>
</dbReference>
<evidence type="ECO:0000313" key="2">
    <source>
        <dbReference type="EMBL" id="KAK9760886.1"/>
    </source>
</evidence>
<evidence type="ECO:0000313" key="3">
    <source>
        <dbReference type="Proteomes" id="UP001479436"/>
    </source>
</evidence>
<dbReference type="Gene3D" id="3.60.15.10">
    <property type="entry name" value="Ribonuclease Z/Hydroxyacylglutathione hydrolase-like"/>
    <property type="match status" value="1"/>
</dbReference>
<gene>
    <name evidence="2" type="ORF">K7432_014655</name>
</gene>
<dbReference type="SUPFAM" id="SSF56281">
    <property type="entry name" value="Metallo-hydrolase/oxidoreductase"/>
    <property type="match status" value="1"/>
</dbReference>
<dbReference type="InterPro" id="IPR036866">
    <property type="entry name" value="RibonucZ/Hydroxyglut_hydro"/>
</dbReference>
<proteinExistence type="predicted"/>
<feature type="chain" id="PRO_5046933142" description="Metallo-beta-lactamase domain-containing protein" evidence="1">
    <location>
        <begin position="21"/>
        <end position="162"/>
    </location>
</feature>
<name>A0ABR2WHE4_9FUNG</name>